<evidence type="ECO:0000313" key="3">
    <source>
        <dbReference type="Proteomes" id="UP000215902"/>
    </source>
</evidence>
<feature type="region of interest" description="Disordered" evidence="1">
    <location>
        <begin position="17"/>
        <end position="53"/>
    </location>
</feature>
<dbReference type="Proteomes" id="UP000215902">
    <property type="component" value="Unassembled WGS sequence"/>
</dbReference>
<feature type="compositionally biased region" description="Basic and acidic residues" evidence="1">
    <location>
        <begin position="22"/>
        <end position="35"/>
    </location>
</feature>
<evidence type="ECO:0000256" key="1">
    <source>
        <dbReference type="SAM" id="MobiDB-lite"/>
    </source>
</evidence>
<evidence type="ECO:0000313" key="2">
    <source>
        <dbReference type="EMBL" id="PAA46880.1"/>
    </source>
</evidence>
<keyword evidence="3" id="KW-1185">Reference proteome</keyword>
<gene>
    <name evidence="2" type="ORF">BOX15_Mlig031696g4</name>
</gene>
<name>A0A267DC68_9PLAT</name>
<organism evidence="2 3">
    <name type="scientific">Macrostomum lignano</name>
    <dbReference type="NCBI Taxonomy" id="282301"/>
    <lineage>
        <taxon>Eukaryota</taxon>
        <taxon>Metazoa</taxon>
        <taxon>Spiralia</taxon>
        <taxon>Lophotrochozoa</taxon>
        <taxon>Platyhelminthes</taxon>
        <taxon>Rhabditophora</taxon>
        <taxon>Macrostomorpha</taxon>
        <taxon>Macrostomida</taxon>
        <taxon>Macrostomidae</taxon>
        <taxon>Macrostomum</taxon>
    </lineage>
</organism>
<sequence>EQTEFLLQRAVKAMSCSVGSQEARRVEQRDEHPGADDTASNEAKRNPKEDEPSTRWLRLRRLQVLLLELERRARAARTLPRATQGC</sequence>
<proteinExistence type="predicted"/>
<feature type="non-terminal residue" evidence="2">
    <location>
        <position position="1"/>
    </location>
</feature>
<dbReference type="AlphaFoldDB" id="A0A267DC68"/>
<reference evidence="2 3" key="1">
    <citation type="submission" date="2017-06" db="EMBL/GenBank/DDBJ databases">
        <title>A platform for efficient transgenesis in Macrostomum lignano, a flatworm model organism for stem cell research.</title>
        <authorList>
            <person name="Berezikov E."/>
        </authorList>
    </citation>
    <scope>NUCLEOTIDE SEQUENCE [LARGE SCALE GENOMIC DNA]</scope>
    <source>
        <strain evidence="2">DV1</strain>
        <tissue evidence="2">Whole organism</tissue>
    </source>
</reference>
<protein>
    <submittedName>
        <fullName evidence="2">Uncharacterized protein</fullName>
    </submittedName>
</protein>
<dbReference type="EMBL" id="NIVC01004665">
    <property type="protein sequence ID" value="PAA46880.1"/>
    <property type="molecule type" value="Genomic_DNA"/>
</dbReference>
<comment type="caution">
    <text evidence="2">The sequence shown here is derived from an EMBL/GenBank/DDBJ whole genome shotgun (WGS) entry which is preliminary data.</text>
</comment>
<feature type="compositionally biased region" description="Basic and acidic residues" evidence="1">
    <location>
        <begin position="42"/>
        <end position="53"/>
    </location>
</feature>
<accession>A0A267DC68</accession>